<sequence>MDLSGDTVRTMIIMWVFTWIAMAIMALRLIMRKIRGQKFDTSDKLTLLCIFFLVARCAIIHVVLLWGNNNVDEAFRAHHVFGATEIYQREVGGKLTLVDRLFYNSYIWLQKCVVLLLCKKLLFGLPSMDLIINICWGMLAATYVVIQVVTFTDCRPLYLYWQVEPDPDRPVGLCSQARDQLITLVALNIATDIMLIGLPMPSLISVRRSFVAARPLLILYSKLRLIAIFSLGIFLIIISIFRLPINFSHGLEQADRTIWASTESLVAAIVANFPTLYALRKQAPRPVNSSATTERRPAKKKAGWAQMSSDNTLTEDDISLTPVVGVQQQKANGNENTLGNGSTDEELGVVV</sequence>
<dbReference type="GO" id="GO:0016020">
    <property type="term" value="C:membrane"/>
    <property type="evidence" value="ECO:0007669"/>
    <property type="project" value="UniProtKB-SubCell"/>
</dbReference>
<feature type="compositionally biased region" description="Polar residues" evidence="6">
    <location>
        <begin position="331"/>
        <end position="342"/>
    </location>
</feature>
<keyword evidence="2 7" id="KW-0812">Transmembrane</keyword>
<proteinExistence type="inferred from homology"/>
<dbReference type="InterPro" id="IPR049326">
    <property type="entry name" value="Rhodopsin_dom_fungi"/>
</dbReference>
<gene>
    <name evidence="9" type="ORF">OIDMADRAFT_108191</name>
</gene>
<protein>
    <recommendedName>
        <fullName evidence="8">Rhodopsin domain-containing protein</fullName>
    </recommendedName>
</protein>
<feature type="transmembrane region" description="Helical" evidence="7">
    <location>
        <begin position="130"/>
        <end position="151"/>
    </location>
</feature>
<dbReference type="EMBL" id="KN832870">
    <property type="protein sequence ID" value="KIN08869.1"/>
    <property type="molecule type" value="Genomic_DNA"/>
</dbReference>
<accession>A0A0C3DBZ4</accession>
<feature type="region of interest" description="Disordered" evidence="6">
    <location>
        <begin position="331"/>
        <end position="351"/>
    </location>
</feature>
<evidence type="ECO:0000256" key="6">
    <source>
        <dbReference type="SAM" id="MobiDB-lite"/>
    </source>
</evidence>
<evidence type="ECO:0000256" key="5">
    <source>
        <dbReference type="ARBA" id="ARBA00038359"/>
    </source>
</evidence>
<dbReference type="STRING" id="913774.A0A0C3DBZ4"/>
<evidence type="ECO:0000313" key="9">
    <source>
        <dbReference type="EMBL" id="KIN08869.1"/>
    </source>
</evidence>
<evidence type="ECO:0000256" key="2">
    <source>
        <dbReference type="ARBA" id="ARBA00022692"/>
    </source>
</evidence>
<feature type="transmembrane region" description="Helical" evidence="7">
    <location>
        <begin position="12"/>
        <end position="30"/>
    </location>
</feature>
<dbReference type="AlphaFoldDB" id="A0A0C3DBZ4"/>
<dbReference type="InterPro" id="IPR052337">
    <property type="entry name" value="SAT4-like"/>
</dbReference>
<keyword evidence="4 7" id="KW-0472">Membrane</keyword>
<dbReference type="OrthoDB" id="3903189at2759"/>
<evidence type="ECO:0000256" key="1">
    <source>
        <dbReference type="ARBA" id="ARBA00004141"/>
    </source>
</evidence>
<feature type="transmembrane region" description="Helical" evidence="7">
    <location>
        <begin position="257"/>
        <end position="279"/>
    </location>
</feature>
<reference evidence="9 10" key="1">
    <citation type="submission" date="2014-04" db="EMBL/GenBank/DDBJ databases">
        <authorList>
            <consortium name="DOE Joint Genome Institute"/>
            <person name="Kuo A."/>
            <person name="Martino E."/>
            <person name="Perotto S."/>
            <person name="Kohler A."/>
            <person name="Nagy L.G."/>
            <person name="Floudas D."/>
            <person name="Copeland A."/>
            <person name="Barry K.W."/>
            <person name="Cichocki N."/>
            <person name="Veneault-Fourrey C."/>
            <person name="LaButti K."/>
            <person name="Lindquist E.A."/>
            <person name="Lipzen A."/>
            <person name="Lundell T."/>
            <person name="Morin E."/>
            <person name="Murat C."/>
            <person name="Sun H."/>
            <person name="Tunlid A."/>
            <person name="Henrissat B."/>
            <person name="Grigoriev I.V."/>
            <person name="Hibbett D.S."/>
            <person name="Martin F."/>
            <person name="Nordberg H.P."/>
            <person name="Cantor M.N."/>
            <person name="Hua S.X."/>
        </authorList>
    </citation>
    <scope>NUCLEOTIDE SEQUENCE [LARGE SCALE GENOMIC DNA]</scope>
    <source>
        <strain evidence="9 10">Zn</strain>
    </source>
</reference>
<dbReference type="InParanoid" id="A0A0C3DBZ4"/>
<evidence type="ECO:0000256" key="4">
    <source>
        <dbReference type="ARBA" id="ARBA00023136"/>
    </source>
</evidence>
<feature type="transmembrane region" description="Helical" evidence="7">
    <location>
        <begin position="45"/>
        <end position="66"/>
    </location>
</feature>
<organism evidence="9 10">
    <name type="scientific">Oidiodendron maius (strain Zn)</name>
    <dbReference type="NCBI Taxonomy" id="913774"/>
    <lineage>
        <taxon>Eukaryota</taxon>
        <taxon>Fungi</taxon>
        <taxon>Dikarya</taxon>
        <taxon>Ascomycota</taxon>
        <taxon>Pezizomycotina</taxon>
        <taxon>Leotiomycetes</taxon>
        <taxon>Leotiomycetes incertae sedis</taxon>
        <taxon>Myxotrichaceae</taxon>
        <taxon>Oidiodendron</taxon>
    </lineage>
</organism>
<evidence type="ECO:0000256" key="3">
    <source>
        <dbReference type="ARBA" id="ARBA00022989"/>
    </source>
</evidence>
<feature type="transmembrane region" description="Helical" evidence="7">
    <location>
        <begin position="101"/>
        <end position="118"/>
    </location>
</feature>
<evidence type="ECO:0000256" key="7">
    <source>
        <dbReference type="SAM" id="Phobius"/>
    </source>
</evidence>
<reference evidence="10" key="2">
    <citation type="submission" date="2015-01" db="EMBL/GenBank/DDBJ databases">
        <title>Evolutionary Origins and Diversification of the Mycorrhizal Mutualists.</title>
        <authorList>
            <consortium name="DOE Joint Genome Institute"/>
            <consortium name="Mycorrhizal Genomics Consortium"/>
            <person name="Kohler A."/>
            <person name="Kuo A."/>
            <person name="Nagy L.G."/>
            <person name="Floudas D."/>
            <person name="Copeland A."/>
            <person name="Barry K.W."/>
            <person name="Cichocki N."/>
            <person name="Veneault-Fourrey C."/>
            <person name="LaButti K."/>
            <person name="Lindquist E.A."/>
            <person name="Lipzen A."/>
            <person name="Lundell T."/>
            <person name="Morin E."/>
            <person name="Murat C."/>
            <person name="Riley R."/>
            <person name="Ohm R."/>
            <person name="Sun H."/>
            <person name="Tunlid A."/>
            <person name="Henrissat B."/>
            <person name="Grigoriev I.V."/>
            <person name="Hibbett D.S."/>
            <person name="Martin F."/>
        </authorList>
    </citation>
    <scope>NUCLEOTIDE SEQUENCE [LARGE SCALE GENOMIC DNA]</scope>
    <source>
        <strain evidence="10">Zn</strain>
    </source>
</reference>
<dbReference type="HOGENOM" id="CLU_019101_1_0_1"/>
<dbReference type="Pfam" id="PF20684">
    <property type="entry name" value="Fung_rhodopsin"/>
    <property type="match status" value="1"/>
</dbReference>
<feature type="transmembrane region" description="Helical" evidence="7">
    <location>
        <begin position="225"/>
        <end position="245"/>
    </location>
</feature>
<evidence type="ECO:0000313" key="10">
    <source>
        <dbReference type="Proteomes" id="UP000054321"/>
    </source>
</evidence>
<dbReference type="Proteomes" id="UP000054321">
    <property type="component" value="Unassembled WGS sequence"/>
</dbReference>
<feature type="region of interest" description="Disordered" evidence="6">
    <location>
        <begin position="287"/>
        <end position="308"/>
    </location>
</feature>
<dbReference type="PANTHER" id="PTHR33048">
    <property type="entry name" value="PTH11-LIKE INTEGRAL MEMBRANE PROTEIN (AFU_ORTHOLOGUE AFUA_5G11245)"/>
    <property type="match status" value="1"/>
</dbReference>
<keyword evidence="3 7" id="KW-1133">Transmembrane helix</keyword>
<dbReference type="PANTHER" id="PTHR33048:SF166">
    <property type="entry name" value="PTH11-LIKE INTEGRAL MEMBRANE PROTEIN"/>
    <property type="match status" value="1"/>
</dbReference>
<keyword evidence="10" id="KW-1185">Reference proteome</keyword>
<name>A0A0C3DBZ4_OIDMZ</name>
<feature type="transmembrane region" description="Helical" evidence="7">
    <location>
        <begin position="181"/>
        <end position="204"/>
    </location>
</feature>
<evidence type="ECO:0000259" key="8">
    <source>
        <dbReference type="Pfam" id="PF20684"/>
    </source>
</evidence>
<comment type="similarity">
    <text evidence="5">Belongs to the SAT4 family.</text>
</comment>
<comment type="subcellular location">
    <subcellularLocation>
        <location evidence="1">Membrane</location>
        <topology evidence="1">Multi-pass membrane protein</topology>
    </subcellularLocation>
</comment>
<feature type="domain" description="Rhodopsin" evidence="8">
    <location>
        <begin position="27"/>
        <end position="279"/>
    </location>
</feature>